<keyword evidence="5" id="KW-0648">Protein biosynthesis</keyword>
<keyword evidence="4" id="KW-0547">Nucleotide-binding</keyword>
<dbReference type="SUPFAM" id="SSF52540">
    <property type="entry name" value="P-loop containing nucleoside triphosphate hydrolases"/>
    <property type="match status" value="1"/>
</dbReference>
<comment type="caution">
    <text evidence="10">The sequence shown here is derived from an EMBL/GenBank/DDBJ whole genome shotgun (WGS) entry which is preliminary data.</text>
</comment>
<dbReference type="EMBL" id="RJVA01000011">
    <property type="protein sequence ID" value="ROQ93201.1"/>
    <property type="molecule type" value="Genomic_DNA"/>
</dbReference>
<dbReference type="InterPro" id="IPR004161">
    <property type="entry name" value="EFTu-like_2"/>
</dbReference>
<keyword evidence="6" id="KW-0342">GTP-binding</keyword>
<sequence>MLASFTIGIAGHVDHGKTSLVKALTGWDTDRLAEEKRRGLTIEPGVAPLVLPNGRRVALMDVPGHKDFLKNTIRGLSSVQAAVLVVAADDGIMPQTLDHLEILHFMGAKTGMVVLSKADLVDEETLELAEMEVRDLIKGTFLDGCVVVPFSALQNRGLAQVLKELERLVDRVTVDFVHPIFRLWIDRVIQAAGFGTVVSGTVLCGALAEGDPVEILPTCAKATARFLEVHHERVPRVEPGMRAGINLRGVPFEAVAHGMALITPGYTSPAFYLNAQLEISRHAPKPLRNQARVKIHLGTGCHNALVVLMDQKSLNPGETGLVQLRMEKPVPALARDPFVMCSLDLEAVLGGGTVLEVSNQKFRERKATKILPFLECLLREDVSGATDMLFQRSGNRALTLQDMTRATGFSSRRIADHVNQACRQDRYVLLGQEFYLPKAAYRHLIRETFQALSAILAETPLKAAVTAQEIKHRVDAHLDDAVCAHVLDTLVQRGMVARTESGYRLPEKVTALPRRQQEIVQRILDYAHKLGWRTFAVGTFCDEHGERYSRPEVQKLVDYLTAQKTLVRLRDGRYMTRKALEQIKERVRDKILRDGSLTIADCSQLFGFGRTRGISILDYLDSIGMTMRVGDRRVLSDQYAQTFWNERRRRPNSSSSA</sequence>
<dbReference type="InterPro" id="IPR004535">
    <property type="entry name" value="Transl_elong_SelB"/>
</dbReference>
<dbReference type="GO" id="GO:0003924">
    <property type="term" value="F:GTPase activity"/>
    <property type="evidence" value="ECO:0007669"/>
    <property type="project" value="InterPro"/>
</dbReference>
<dbReference type="SUPFAM" id="SSF50447">
    <property type="entry name" value="Translation proteins"/>
    <property type="match status" value="1"/>
</dbReference>
<dbReference type="InterPro" id="IPR009000">
    <property type="entry name" value="Transl_B-barrel_sf"/>
</dbReference>
<gene>
    <name evidence="10" type="ORF">EDC27_1207</name>
</gene>
<dbReference type="Pfam" id="PF00009">
    <property type="entry name" value="GTP_EFTU"/>
    <property type="match status" value="1"/>
</dbReference>
<name>A0A3N1UZC9_9BACT</name>
<keyword evidence="11" id="KW-1185">Reference proteome</keyword>
<dbReference type="NCBIfam" id="TIGR00475">
    <property type="entry name" value="selB"/>
    <property type="match status" value="1"/>
</dbReference>
<dbReference type="GO" id="GO:0003723">
    <property type="term" value="F:RNA binding"/>
    <property type="evidence" value="ECO:0007669"/>
    <property type="project" value="InterPro"/>
</dbReference>
<evidence type="ECO:0000313" key="10">
    <source>
        <dbReference type="EMBL" id="ROQ93201.1"/>
    </source>
</evidence>
<keyword evidence="3" id="KW-0963">Cytoplasm</keyword>
<evidence type="ECO:0000256" key="2">
    <source>
        <dbReference type="ARBA" id="ARBA00015953"/>
    </source>
</evidence>
<dbReference type="OrthoDB" id="9803139at2"/>
<comment type="function">
    <text evidence="7">Translation factor necessary for the incorporation of selenocysteine into proteins. It probably replaces EF-Tu for the insertion of selenocysteine directed by the UGA codon. SelB binds GTP and GDP.</text>
</comment>
<dbReference type="PRINTS" id="PR00315">
    <property type="entry name" value="ELONGATNFCT"/>
</dbReference>
<reference evidence="10 11" key="1">
    <citation type="submission" date="2018-11" db="EMBL/GenBank/DDBJ databases">
        <title>Genomic Encyclopedia of Type Strains, Phase IV (KMG-IV): sequencing the most valuable type-strain genomes for metagenomic binning, comparative biology and taxonomic classification.</title>
        <authorList>
            <person name="Goeker M."/>
        </authorList>
    </citation>
    <scope>NUCLEOTIDE SEQUENCE [LARGE SCALE GENOMIC DNA]</scope>
    <source>
        <strain evidence="10 11">DSM 22027</strain>
    </source>
</reference>
<evidence type="ECO:0000256" key="8">
    <source>
        <dbReference type="ARBA" id="ARBA00031615"/>
    </source>
</evidence>
<protein>
    <recommendedName>
        <fullName evidence="2">Selenocysteine-specific elongation factor</fullName>
    </recommendedName>
    <alternativeName>
        <fullName evidence="8">SelB translation factor</fullName>
    </alternativeName>
</protein>
<dbReference type="InterPro" id="IPR027417">
    <property type="entry name" value="P-loop_NTPase"/>
</dbReference>
<dbReference type="SUPFAM" id="SSF46785">
    <property type="entry name" value="Winged helix' DNA-binding domain"/>
    <property type="match status" value="1"/>
</dbReference>
<dbReference type="InterPro" id="IPR036388">
    <property type="entry name" value="WH-like_DNA-bd_sf"/>
</dbReference>
<evidence type="ECO:0000256" key="4">
    <source>
        <dbReference type="ARBA" id="ARBA00022741"/>
    </source>
</evidence>
<dbReference type="Pfam" id="PF09107">
    <property type="entry name" value="WHD_3rd_SelB"/>
    <property type="match status" value="1"/>
</dbReference>
<dbReference type="InterPro" id="IPR050055">
    <property type="entry name" value="EF-Tu_GTPase"/>
</dbReference>
<dbReference type="InterPro" id="IPR000795">
    <property type="entry name" value="T_Tr_GTP-bd_dom"/>
</dbReference>
<dbReference type="PROSITE" id="PS51722">
    <property type="entry name" value="G_TR_2"/>
    <property type="match status" value="1"/>
</dbReference>
<dbReference type="InterPro" id="IPR005225">
    <property type="entry name" value="Small_GTP-bd"/>
</dbReference>
<dbReference type="Pfam" id="PF03144">
    <property type="entry name" value="GTP_EFTU_D2"/>
    <property type="match status" value="1"/>
</dbReference>
<dbReference type="Proteomes" id="UP000276223">
    <property type="component" value="Unassembled WGS sequence"/>
</dbReference>
<dbReference type="InterPro" id="IPR009001">
    <property type="entry name" value="Transl_elong_EF1A/Init_IF2_C"/>
</dbReference>
<accession>A0A3N1UZC9</accession>
<dbReference type="SUPFAM" id="SSF50465">
    <property type="entry name" value="EF-Tu/eEF-1alpha/eIF2-gamma C-terminal domain"/>
    <property type="match status" value="1"/>
</dbReference>
<evidence type="ECO:0000256" key="6">
    <source>
        <dbReference type="ARBA" id="ARBA00023134"/>
    </source>
</evidence>
<dbReference type="PANTHER" id="PTHR43721:SF22">
    <property type="entry name" value="ELONGATION FACTOR TU, MITOCHONDRIAL"/>
    <property type="match status" value="1"/>
</dbReference>
<dbReference type="AlphaFoldDB" id="A0A3N1UZC9"/>
<dbReference type="GO" id="GO:0003746">
    <property type="term" value="F:translation elongation factor activity"/>
    <property type="evidence" value="ECO:0007669"/>
    <property type="project" value="UniProtKB-KW"/>
</dbReference>
<dbReference type="PANTHER" id="PTHR43721">
    <property type="entry name" value="ELONGATION FACTOR TU-RELATED"/>
    <property type="match status" value="1"/>
</dbReference>
<dbReference type="InterPro" id="IPR057335">
    <property type="entry name" value="Beta-barrel_SelB"/>
</dbReference>
<dbReference type="InterPro" id="IPR036390">
    <property type="entry name" value="WH_DNA-bd_sf"/>
</dbReference>
<dbReference type="Gene3D" id="3.40.50.300">
    <property type="entry name" value="P-loop containing nucleotide triphosphate hydrolases"/>
    <property type="match status" value="1"/>
</dbReference>
<dbReference type="GO" id="GO:0005525">
    <property type="term" value="F:GTP binding"/>
    <property type="evidence" value="ECO:0007669"/>
    <property type="project" value="UniProtKB-KW"/>
</dbReference>
<dbReference type="InterPro" id="IPR015191">
    <property type="entry name" value="SelB_WHD4"/>
</dbReference>
<feature type="domain" description="Tr-type G" evidence="9">
    <location>
        <begin position="2"/>
        <end position="173"/>
    </location>
</feature>
<dbReference type="GO" id="GO:0001514">
    <property type="term" value="P:selenocysteine incorporation"/>
    <property type="evidence" value="ECO:0007669"/>
    <property type="project" value="InterPro"/>
</dbReference>
<proteinExistence type="predicted"/>
<dbReference type="NCBIfam" id="TIGR00231">
    <property type="entry name" value="small_GTP"/>
    <property type="match status" value="1"/>
</dbReference>
<evidence type="ECO:0000256" key="7">
    <source>
        <dbReference type="ARBA" id="ARBA00025526"/>
    </source>
</evidence>
<keyword evidence="10" id="KW-0251">Elongation factor</keyword>
<evidence type="ECO:0000259" key="9">
    <source>
        <dbReference type="PROSITE" id="PS51722"/>
    </source>
</evidence>
<evidence type="ECO:0000256" key="1">
    <source>
        <dbReference type="ARBA" id="ARBA00004496"/>
    </source>
</evidence>
<comment type="subcellular location">
    <subcellularLocation>
        <location evidence="1">Cytoplasm</location>
    </subcellularLocation>
</comment>
<dbReference type="RefSeq" id="WP_123289733.1">
    <property type="nucleotide sequence ID" value="NZ_RJVA01000011.1"/>
</dbReference>
<dbReference type="Gene3D" id="1.10.10.2770">
    <property type="match status" value="1"/>
</dbReference>
<dbReference type="GO" id="GO:0005829">
    <property type="term" value="C:cytosol"/>
    <property type="evidence" value="ECO:0007669"/>
    <property type="project" value="TreeGrafter"/>
</dbReference>
<evidence type="ECO:0000256" key="3">
    <source>
        <dbReference type="ARBA" id="ARBA00022490"/>
    </source>
</evidence>
<organism evidence="10 11">
    <name type="scientific">Desulfosoma caldarium</name>
    <dbReference type="NCBI Taxonomy" id="610254"/>
    <lineage>
        <taxon>Bacteria</taxon>
        <taxon>Pseudomonadati</taxon>
        <taxon>Thermodesulfobacteriota</taxon>
        <taxon>Syntrophobacteria</taxon>
        <taxon>Syntrophobacterales</taxon>
        <taxon>Syntrophobacteraceae</taxon>
        <taxon>Desulfosoma</taxon>
    </lineage>
</organism>
<dbReference type="CDD" id="cd15491">
    <property type="entry name" value="selB_III"/>
    <property type="match status" value="1"/>
</dbReference>
<dbReference type="Pfam" id="PF25461">
    <property type="entry name" value="Beta-barrel_SelB"/>
    <property type="match status" value="1"/>
</dbReference>
<dbReference type="Gene3D" id="2.40.30.10">
    <property type="entry name" value="Translation factors"/>
    <property type="match status" value="1"/>
</dbReference>
<dbReference type="Gene3D" id="1.10.10.10">
    <property type="entry name" value="Winged helix-like DNA-binding domain superfamily/Winged helix DNA-binding domain"/>
    <property type="match status" value="1"/>
</dbReference>
<evidence type="ECO:0000313" key="11">
    <source>
        <dbReference type="Proteomes" id="UP000276223"/>
    </source>
</evidence>
<evidence type="ECO:0000256" key="5">
    <source>
        <dbReference type="ARBA" id="ARBA00022917"/>
    </source>
</evidence>